<dbReference type="InterPro" id="IPR011033">
    <property type="entry name" value="PRC_barrel-like_sf"/>
</dbReference>
<dbReference type="Gene3D" id="2.30.30.240">
    <property type="entry name" value="PRC-barrel domain"/>
    <property type="match status" value="1"/>
</dbReference>
<dbReference type="NCBIfam" id="TIGR02273">
    <property type="entry name" value="16S_RimM"/>
    <property type="match status" value="1"/>
</dbReference>
<feature type="domain" description="Ribosome maturation factor RimM PRC barrel" evidence="7">
    <location>
        <begin position="102"/>
        <end position="168"/>
    </location>
</feature>
<dbReference type="PANTHER" id="PTHR33692:SF1">
    <property type="entry name" value="RIBOSOME MATURATION FACTOR RIMM"/>
    <property type="match status" value="1"/>
</dbReference>
<gene>
    <name evidence="5 8" type="primary">rimM</name>
    <name evidence="8" type="ORF">LDX50_25250</name>
</gene>
<reference evidence="8" key="1">
    <citation type="submission" date="2021-09" db="EMBL/GenBank/DDBJ databases">
        <title>Fulvivirga sp. isolated from coastal sediment.</title>
        <authorList>
            <person name="Yu H."/>
        </authorList>
    </citation>
    <scope>NUCLEOTIDE SEQUENCE</scope>
    <source>
        <strain evidence="8">1062</strain>
    </source>
</reference>
<dbReference type="RefSeq" id="WP_225699058.1">
    <property type="nucleotide sequence ID" value="NZ_JAIXNE010000005.1"/>
</dbReference>
<dbReference type="GO" id="GO:0043022">
    <property type="term" value="F:ribosome binding"/>
    <property type="evidence" value="ECO:0007669"/>
    <property type="project" value="InterPro"/>
</dbReference>
<dbReference type="GO" id="GO:0005840">
    <property type="term" value="C:ribosome"/>
    <property type="evidence" value="ECO:0007669"/>
    <property type="project" value="InterPro"/>
</dbReference>
<accession>A0A9X1HTV9</accession>
<evidence type="ECO:0000259" key="6">
    <source>
        <dbReference type="Pfam" id="PF01782"/>
    </source>
</evidence>
<evidence type="ECO:0000313" key="8">
    <source>
        <dbReference type="EMBL" id="MCA6078204.1"/>
    </source>
</evidence>
<dbReference type="GO" id="GO:0042274">
    <property type="term" value="P:ribosomal small subunit biogenesis"/>
    <property type="evidence" value="ECO:0007669"/>
    <property type="project" value="UniProtKB-UniRule"/>
</dbReference>
<dbReference type="Pfam" id="PF24986">
    <property type="entry name" value="PRC_RimM"/>
    <property type="match status" value="1"/>
</dbReference>
<dbReference type="EMBL" id="JAIXNE010000005">
    <property type="protein sequence ID" value="MCA6078204.1"/>
    <property type="molecule type" value="Genomic_DNA"/>
</dbReference>
<evidence type="ECO:0000313" key="9">
    <source>
        <dbReference type="Proteomes" id="UP001139409"/>
    </source>
</evidence>
<evidence type="ECO:0000259" key="7">
    <source>
        <dbReference type="Pfam" id="PF24986"/>
    </source>
</evidence>
<keyword evidence="1 5" id="KW-0963">Cytoplasm</keyword>
<comment type="subunit">
    <text evidence="5">Binds ribosomal protein uS19.</text>
</comment>
<keyword evidence="2 5" id="KW-0690">Ribosome biogenesis</keyword>
<name>A0A9X1HTV9_9BACT</name>
<comment type="subcellular location">
    <subcellularLocation>
        <location evidence="5">Cytoplasm</location>
    </subcellularLocation>
</comment>
<evidence type="ECO:0000256" key="3">
    <source>
        <dbReference type="ARBA" id="ARBA00022552"/>
    </source>
</evidence>
<evidence type="ECO:0000256" key="1">
    <source>
        <dbReference type="ARBA" id="ARBA00022490"/>
    </source>
</evidence>
<keyword evidence="9" id="KW-1185">Reference proteome</keyword>
<dbReference type="PANTHER" id="PTHR33692">
    <property type="entry name" value="RIBOSOME MATURATION FACTOR RIMM"/>
    <property type="match status" value="1"/>
</dbReference>
<dbReference type="AlphaFoldDB" id="A0A9X1HTV9"/>
<protein>
    <recommendedName>
        <fullName evidence="5">Ribosome maturation factor RimM</fullName>
    </recommendedName>
</protein>
<dbReference type="SUPFAM" id="SSF50346">
    <property type="entry name" value="PRC-barrel domain"/>
    <property type="match status" value="1"/>
</dbReference>
<dbReference type="InterPro" id="IPR056792">
    <property type="entry name" value="PRC_RimM"/>
</dbReference>
<dbReference type="InterPro" id="IPR036976">
    <property type="entry name" value="RimM_N_sf"/>
</dbReference>
<dbReference type="HAMAP" id="MF_00014">
    <property type="entry name" value="Ribosome_mat_RimM"/>
    <property type="match status" value="1"/>
</dbReference>
<feature type="domain" description="RimM N-terminal" evidence="6">
    <location>
        <begin position="9"/>
        <end position="90"/>
    </location>
</feature>
<dbReference type="Pfam" id="PF01782">
    <property type="entry name" value="RimM"/>
    <property type="match status" value="1"/>
</dbReference>
<comment type="domain">
    <text evidence="5">The PRC barrel domain binds ribosomal protein uS19.</text>
</comment>
<dbReference type="GO" id="GO:0005737">
    <property type="term" value="C:cytoplasm"/>
    <property type="evidence" value="ECO:0007669"/>
    <property type="project" value="UniProtKB-SubCell"/>
</dbReference>
<proteinExistence type="inferred from homology"/>
<organism evidence="8 9">
    <name type="scientific">Fulvivirga sedimenti</name>
    <dbReference type="NCBI Taxonomy" id="2879465"/>
    <lineage>
        <taxon>Bacteria</taxon>
        <taxon>Pseudomonadati</taxon>
        <taxon>Bacteroidota</taxon>
        <taxon>Cytophagia</taxon>
        <taxon>Cytophagales</taxon>
        <taxon>Fulvivirgaceae</taxon>
        <taxon>Fulvivirga</taxon>
    </lineage>
</organism>
<evidence type="ECO:0000256" key="2">
    <source>
        <dbReference type="ARBA" id="ARBA00022517"/>
    </source>
</evidence>
<comment type="similarity">
    <text evidence="5">Belongs to the RimM family.</text>
</comment>
<keyword evidence="4 5" id="KW-0143">Chaperone</keyword>
<dbReference type="SUPFAM" id="SSF50447">
    <property type="entry name" value="Translation proteins"/>
    <property type="match status" value="1"/>
</dbReference>
<dbReference type="Proteomes" id="UP001139409">
    <property type="component" value="Unassembled WGS sequence"/>
</dbReference>
<dbReference type="GO" id="GO:0006364">
    <property type="term" value="P:rRNA processing"/>
    <property type="evidence" value="ECO:0007669"/>
    <property type="project" value="UniProtKB-UniRule"/>
</dbReference>
<dbReference type="InterPro" id="IPR009000">
    <property type="entry name" value="Transl_B-barrel_sf"/>
</dbReference>
<comment type="caution">
    <text evidence="8">The sequence shown here is derived from an EMBL/GenBank/DDBJ whole genome shotgun (WGS) entry which is preliminary data.</text>
</comment>
<evidence type="ECO:0000256" key="4">
    <source>
        <dbReference type="ARBA" id="ARBA00023186"/>
    </source>
</evidence>
<dbReference type="InterPro" id="IPR002676">
    <property type="entry name" value="RimM_N"/>
</dbReference>
<comment type="function">
    <text evidence="5">An accessory protein needed during the final step in the assembly of 30S ribosomal subunit, possibly for assembly of the head region. Essential for efficient processing of 16S rRNA. May be needed both before and after RbfA during the maturation of 16S rRNA. It has affinity for free ribosomal 30S subunits but not for 70S ribosomes.</text>
</comment>
<keyword evidence="3 5" id="KW-0698">rRNA processing</keyword>
<evidence type="ECO:0000256" key="5">
    <source>
        <dbReference type="HAMAP-Rule" id="MF_00014"/>
    </source>
</evidence>
<dbReference type="InterPro" id="IPR011961">
    <property type="entry name" value="RimM"/>
</dbReference>
<dbReference type="Gene3D" id="2.40.30.60">
    <property type="entry name" value="RimM"/>
    <property type="match status" value="1"/>
</dbReference>
<sequence>MRAEDCFQLGYVTKPHGLKGEVSIFLDTDVPEYYQEMESVFVQIENKLVPFFIDNIEIRKDRAIVKFEGVDSLEDAESMRGMGLYLPADQLPPLDDKSFYYHEIEGFTAQDVHHGEIGVINTVYSSGPQDLFSILFNSKEILVPVHDDILVRINRDEKKVVLSLPEGLLDLYLNE</sequence>